<evidence type="ECO:0000313" key="1">
    <source>
        <dbReference type="EMBL" id="EAT13524.1"/>
    </source>
</evidence>
<dbReference type="HOGENOM" id="CLU_006937_7_1_6"/>
<dbReference type="GO" id="GO:0004497">
    <property type="term" value="F:monooxygenase activity"/>
    <property type="evidence" value="ECO:0007669"/>
    <property type="project" value="UniProtKB-KW"/>
</dbReference>
<dbReference type="SUPFAM" id="SSF51905">
    <property type="entry name" value="FAD/NAD(P)-binding domain"/>
    <property type="match status" value="2"/>
</dbReference>
<keyword evidence="1" id="KW-0560">Oxidoreductase</keyword>
<dbReference type="OrthoDB" id="312624at2"/>
<dbReference type="InterPro" id="IPR051209">
    <property type="entry name" value="FAD-bind_Monooxygenase_sf"/>
</dbReference>
<dbReference type="Pfam" id="PF13738">
    <property type="entry name" value="Pyr_redox_3"/>
    <property type="match status" value="1"/>
</dbReference>
<keyword evidence="2" id="KW-1185">Reference proteome</keyword>
<comment type="caution">
    <text evidence="1">The sequence shown here is derived from an EMBL/GenBank/DDBJ whole genome shotgun (WGS) entry which is preliminary data.</text>
</comment>
<protein>
    <submittedName>
        <fullName evidence="1">Probable flavin-binding monooxygenase</fullName>
    </submittedName>
</protein>
<reference evidence="1 2" key="1">
    <citation type="submission" date="2006-03" db="EMBL/GenBank/DDBJ databases">
        <authorList>
            <person name="Pinhassi J."/>
            <person name="Pedros-Alio C."/>
            <person name="Ferriera S."/>
            <person name="Johnson J."/>
            <person name="Kravitz S."/>
            <person name="Halpern A."/>
            <person name="Remington K."/>
            <person name="Beeson K."/>
            <person name="Tran B."/>
            <person name="Rogers Y.-H."/>
            <person name="Friedman R."/>
            <person name="Venter J.C."/>
        </authorList>
    </citation>
    <scope>NUCLEOTIDE SEQUENCE [LARGE SCALE GENOMIC DNA]</scope>
    <source>
        <strain evidence="1 2">RED65</strain>
    </source>
</reference>
<accession>Q1N6R8</accession>
<sequence length="484" mass="55400">MLDTEFLIIGAGFGGIGMAIKLKQQGHNCITLWEKESDLGGCWRDNHYPGAACDVPSHLYSYSFAPNSQWSHKFAPQQEIYDYIKDCADRFKITEHIHFNKEVSEARYDSENNLWRVTDTQGNELRCRYLITATGQLNRPAYPGIAGLESFKGEQFHSARWNHDVDLKDKNVAVIGTGASAIQFVPSVVNKAKHVTLFQRSAPYVIPKPDRPYSKFERWAFKRIPGLLKLSRLKTYLQFEVRFLAFRDLQFLLKPYIAYWRRFMNKQVKDEGKRKKLTPDYIIGCKRILIANNYYPAIDQDHVDLVDSGIAEVTPSGITDKQGNQHDVDVIILATGFKATDFLSPIKIYGQDGISLNNAWKDGAEAYLGMCVNGFPNCFMLYGPNTNLGHSSIIYMLESQINFILKAIDYAKRHDTKTLNVKADIQSKYNDTLQRKIHASVWDQGCTSWYKNESGKNTNNWSGFTLSYRRLTKHFKAKDFATNE</sequence>
<dbReference type="RefSeq" id="WP_007016945.1">
    <property type="nucleotide sequence ID" value="NZ_CH724113.1"/>
</dbReference>
<gene>
    <name evidence="1" type="ORF">RED65_09039</name>
</gene>
<dbReference type="STRING" id="207949.RED65_09039"/>
<name>Q1N6R8_9GAMM</name>
<evidence type="ECO:0000313" key="2">
    <source>
        <dbReference type="Proteomes" id="UP000004263"/>
    </source>
</evidence>
<dbReference type="PANTHER" id="PTHR42877:SF4">
    <property type="entry name" value="FAD_NAD(P)-BINDING DOMAIN-CONTAINING PROTEIN-RELATED"/>
    <property type="match status" value="1"/>
</dbReference>
<dbReference type="AlphaFoldDB" id="Q1N6R8"/>
<dbReference type="PANTHER" id="PTHR42877">
    <property type="entry name" value="L-ORNITHINE N(5)-MONOOXYGENASE-RELATED"/>
    <property type="match status" value="1"/>
</dbReference>
<proteinExistence type="predicted"/>
<dbReference type="Gene3D" id="3.50.50.60">
    <property type="entry name" value="FAD/NAD(P)-binding domain"/>
    <property type="match status" value="2"/>
</dbReference>
<keyword evidence="1" id="KW-0503">Monooxygenase</keyword>
<organism evidence="1 2">
    <name type="scientific">Bermanella marisrubri</name>
    <dbReference type="NCBI Taxonomy" id="207949"/>
    <lineage>
        <taxon>Bacteria</taxon>
        <taxon>Pseudomonadati</taxon>
        <taxon>Pseudomonadota</taxon>
        <taxon>Gammaproteobacteria</taxon>
        <taxon>Oceanospirillales</taxon>
        <taxon>Oceanospirillaceae</taxon>
        <taxon>Bermanella</taxon>
    </lineage>
</organism>
<dbReference type="EMBL" id="AAQH01000001">
    <property type="protein sequence ID" value="EAT13524.1"/>
    <property type="molecule type" value="Genomic_DNA"/>
</dbReference>
<dbReference type="InterPro" id="IPR036188">
    <property type="entry name" value="FAD/NAD-bd_sf"/>
</dbReference>
<dbReference type="PRINTS" id="PR00411">
    <property type="entry name" value="PNDRDTASEI"/>
</dbReference>
<dbReference type="Proteomes" id="UP000004263">
    <property type="component" value="Unassembled WGS sequence"/>
</dbReference>